<protein>
    <submittedName>
        <fullName evidence="1">Electron transfer flavoprotein subunit alpha/FixB family protein</fullName>
    </submittedName>
</protein>
<comment type="caution">
    <text evidence="1">The sequence shown here is derived from an EMBL/GenBank/DDBJ whole genome shotgun (WGS) entry which is preliminary data.</text>
</comment>
<gene>
    <name evidence="1" type="ORF">AN2V17_17690</name>
</gene>
<keyword evidence="2" id="KW-1185">Reference proteome</keyword>
<evidence type="ECO:0000313" key="1">
    <source>
        <dbReference type="EMBL" id="GMQ62537.1"/>
    </source>
</evidence>
<organism evidence="1 2">
    <name type="scientific">Vallitalea maricola</name>
    <dbReference type="NCBI Taxonomy" id="3074433"/>
    <lineage>
        <taxon>Bacteria</taxon>
        <taxon>Bacillati</taxon>
        <taxon>Bacillota</taxon>
        <taxon>Clostridia</taxon>
        <taxon>Lachnospirales</taxon>
        <taxon>Vallitaleaceae</taxon>
        <taxon>Vallitalea</taxon>
    </lineage>
</organism>
<reference evidence="1" key="1">
    <citation type="submission" date="2023-09" db="EMBL/GenBank/DDBJ databases">
        <title>Vallitalea sediminicola and Vallitalea maricola sp. nov., anaerobic bacteria isolated from marine sediment.</title>
        <authorList>
            <person name="Hirano S."/>
            <person name="Maeda A."/>
            <person name="Terahara T."/>
            <person name="Mori K."/>
            <person name="Hamada M."/>
            <person name="Matsumoto R."/>
            <person name="Kobayashi T."/>
        </authorList>
    </citation>
    <scope>NUCLEOTIDE SEQUENCE</scope>
    <source>
        <strain evidence="1">AN17-2</strain>
    </source>
</reference>
<name>A0ACB5UI59_9FIRM</name>
<sequence length="312" mass="34162">MMKNSVLILIENDNEHVNQVVYQIVQKSLELKMDNIYGVCITKSINKLEKELSLLPFDKIVYYEGYGNFDSKIYADCFVDAVGLFRPTVSLIGGTPIGKSTAALTSGILKTGLTADCTELQMDDEGKLIQIRPAFGGNVIAEIITESARPQMATIRPNTFPAYEGQVKHNPAFISGTISSKSPFEIINTTLKKSTKKISDYDIVVVVGNGIKNKKDIQMFESFAERIGGILGSTRALVERGIMPADRQIGLSGSYISPKVLITFGVSGSIQFLSGIRNADTIIAVNTDKDCRMFSVAHYPILADIYEIGKII</sequence>
<dbReference type="Proteomes" id="UP001374599">
    <property type="component" value="Unassembled WGS sequence"/>
</dbReference>
<dbReference type="EMBL" id="BTPU01000027">
    <property type="protein sequence ID" value="GMQ62537.1"/>
    <property type="molecule type" value="Genomic_DNA"/>
</dbReference>
<evidence type="ECO:0000313" key="2">
    <source>
        <dbReference type="Proteomes" id="UP001374599"/>
    </source>
</evidence>
<accession>A0ACB5UI59</accession>
<proteinExistence type="predicted"/>